<proteinExistence type="predicted"/>
<organism evidence="4 5">
    <name type="scientific">Agrococcus pavilionensis RW1</name>
    <dbReference type="NCBI Taxonomy" id="1330458"/>
    <lineage>
        <taxon>Bacteria</taxon>
        <taxon>Bacillati</taxon>
        <taxon>Actinomycetota</taxon>
        <taxon>Actinomycetes</taxon>
        <taxon>Micrococcales</taxon>
        <taxon>Microbacteriaceae</taxon>
        <taxon>Agrococcus</taxon>
    </lineage>
</organism>
<keyword evidence="1" id="KW-0812">Transmembrane</keyword>
<evidence type="ECO:0000313" key="5">
    <source>
        <dbReference type="Proteomes" id="UP000016462"/>
    </source>
</evidence>
<dbReference type="OrthoDB" id="4318225at2"/>
<keyword evidence="1" id="KW-0472">Membrane</keyword>
<dbReference type="Proteomes" id="UP000016462">
    <property type="component" value="Unassembled WGS sequence"/>
</dbReference>
<keyword evidence="5" id="KW-1185">Reference proteome</keyword>
<dbReference type="SMART" id="SM00327">
    <property type="entry name" value="VWA"/>
    <property type="match status" value="1"/>
</dbReference>
<feature type="domain" description="VWFA" evidence="3">
    <location>
        <begin position="36"/>
        <end position="219"/>
    </location>
</feature>
<dbReference type="PROSITE" id="PS50234">
    <property type="entry name" value="VWFA"/>
    <property type="match status" value="1"/>
</dbReference>
<evidence type="ECO:0000313" key="4">
    <source>
        <dbReference type="EMBL" id="ERG63449.1"/>
    </source>
</evidence>
<dbReference type="EMBL" id="ASHR01000032">
    <property type="protein sequence ID" value="ERG63449.1"/>
    <property type="molecule type" value="Genomic_DNA"/>
</dbReference>
<keyword evidence="1" id="KW-1133">Transmembrane helix</keyword>
<evidence type="ECO:0000256" key="1">
    <source>
        <dbReference type="SAM" id="Phobius"/>
    </source>
</evidence>
<sequence>MLRRIRLATALVAVLAVASSLSAAPALAASPRDDASLMLVLDASGSMAMPDATGAPRIDAARTAIDRALDGLDDEQRVGLRVFGATVLGQESPGACTDSQRVVPVGAGNRDALRAAAVAYAPYGETPIGFALQEAAADLGTDGPRSILLVSDGLANCDPDPCTVAAELAGGGIDLMINVVGFDVDPAAREQLRCVADAGRGAYVDAADAAGLEHALTALAARAFRPFSVVGNPVTGTPDASDAPAIRAGTQWVDELDGSGAERHYVVERDIPGSTLLVGMLGVLPANHRGGAVTIRLEAEGALCGYETVSADGSTQASLIALSAGALEAADDACMTADALELSVTDLGSPAGAVPFELRLVEQPLPANLDALPAAVSAERDWTLGLAEDAAGGELEPGSSLNDPAGIEPGSYRVDILPGETQFFSVPVDWGQSVRAVASFENDTDHPYEAGRLHILDPVGGIASDLLARAADGARWADVAADTRLRLANATPPIALPARRSGEASLAGEHTVVVSLAPMEEPRIIPYTLTVEVVGDPSGTPELAAAPSAMPTPGAAPVETAPLDDGATGAGPLAIGLGVAGGLLVATGLVGLAVWLRARRRA</sequence>
<dbReference type="InterPro" id="IPR002035">
    <property type="entry name" value="VWF_A"/>
</dbReference>
<feature type="chain" id="PRO_5004614368" description="VWFA domain-containing protein" evidence="2">
    <location>
        <begin position="29"/>
        <end position="602"/>
    </location>
</feature>
<dbReference type="AlphaFoldDB" id="U1LMA4"/>
<evidence type="ECO:0000256" key="2">
    <source>
        <dbReference type="SAM" id="SignalP"/>
    </source>
</evidence>
<feature type="transmembrane region" description="Helical" evidence="1">
    <location>
        <begin position="573"/>
        <end position="596"/>
    </location>
</feature>
<dbReference type="Pfam" id="PF13519">
    <property type="entry name" value="VWA_2"/>
    <property type="match status" value="1"/>
</dbReference>
<feature type="signal peptide" evidence="2">
    <location>
        <begin position="1"/>
        <end position="28"/>
    </location>
</feature>
<evidence type="ECO:0000259" key="3">
    <source>
        <dbReference type="PROSITE" id="PS50234"/>
    </source>
</evidence>
<name>U1LMA4_9MICO</name>
<comment type="caution">
    <text evidence="4">The sequence shown here is derived from an EMBL/GenBank/DDBJ whole genome shotgun (WGS) entry which is preliminary data.</text>
</comment>
<gene>
    <name evidence="4" type="ORF">L332_03160</name>
</gene>
<keyword evidence="2" id="KW-0732">Signal</keyword>
<protein>
    <recommendedName>
        <fullName evidence="3">VWFA domain-containing protein</fullName>
    </recommendedName>
</protein>
<dbReference type="SUPFAM" id="SSF53300">
    <property type="entry name" value="vWA-like"/>
    <property type="match status" value="1"/>
</dbReference>
<accession>U1LMA4</accession>
<dbReference type="RefSeq" id="WP_021011426.1">
    <property type="nucleotide sequence ID" value="NZ_ASHR01000032.1"/>
</dbReference>
<dbReference type="Gene3D" id="3.40.50.410">
    <property type="entry name" value="von Willebrand factor, type A domain"/>
    <property type="match status" value="1"/>
</dbReference>
<reference evidence="4 5" key="1">
    <citation type="journal article" date="2013" name="Genome Announc.">
        <title>First draft genome sequence from a member of the genus agrococcus, isolated from modern microbialites.</title>
        <authorList>
            <person name="White R.A.III."/>
            <person name="Grassa C.J."/>
            <person name="Suttle C.A."/>
        </authorList>
    </citation>
    <scope>NUCLEOTIDE SEQUENCE [LARGE SCALE GENOMIC DNA]</scope>
    <source>
        <strain evidence="4 5">RW1</strain>
    </source>
</reference>
<dbReference type="InterPro" id="IPR036465">
    <property type="entry name" value="vWFA_dom_sf"/>
</dbReference>